<keyword evidence="2" id="KW-1185">Reference proteome</keyword>
<dbReference type="RefSeq" id="WP_111219146.1">
    <property type="nucleotide sequence ID" value="NZ_POTY01000309.1"/>
</dbReference>
<proteinExistence type="predicted"/>
<organism evidence="1 2">
    <name type="scientific">Micromonospora craterilacus</name>
    <dbReference type="NCBI Taxonomy" id="1655439"/>
    <lineage>
        <taxon>Bacteria</taxon>
        <taxon>Bacillati</taxon>
        <taxon>Actinomycetota</taxon>
        <taxon>Actinomycetes</taxon>
        <taxon>Micromonosporales</taxon>
        <taxon>Micromonosporaceae</taxon>
        <taxon>Micromonospora</taxon>
    </lineage>
</organism>
<evidence type="ECO:0008006" key="3">
    <source>
        <dbReference type="Google" id="ProtNLM"/>
    </source>
</evidence>
<evidence type="ECO:0000313" key="1">
    <source>
        <dbReference type="EMBL" id="PZG07775.1"/>
    </source>
</evidence>
<gene>
    <name evidence="1" type="ORF">C1I95_30655</name>
</gene>
<accession>A0A2W2DRK2</accession>
<name>A0A2W2DRK2_9ACTN</name>
<comment type="caution">
    <text evidence="1">The sequence shown here is derived from an EMBL/GenBank/DDBJ whole genome shotgun (WGS) entry which is preliminary data.</text>
</comment>
<dbReference type="EMBL" id="POTY01000309">
    <property type="protein sequence ID" value="PZG07775.1"/>
    <property type="molecule type" value="Genomic_DNA"/>
</dbReference>
<protein>
    <recommendedName>
        <fullName evidence="3">IrrE N-terminal-like domain-containing protein</fullName>
    </recommendedName>
</protein>
<evidence type="ECO:0000313" key="2">
    <source>
        <dbReference type="Proteomes" id="UP000248924"/>
    </source>
</evidence>
<dbReference type="AlphaFoldDB" id="A0A2W2DRK2"/>
<reference evidence="1 2" key="1">
    <citation type="submission" date="2018-01" db="EMBL/GenBank/DDBJ databases">
        <title>Draft genome sequence of Jishengella sp. NA12.</title>
        <authorList>
            <person name="Sahin N."/>
            <person name="Ay H."/>
            <person name="Saygin H."/>
        </authorList>
    </citation>
    <scope>NUCLEOTIDE SEQUENCE [LARGE SCALE GENOMIC DNA]</scope>
    <source>
        <strain evidence="1 2">NA12</strain>
    </source>
</reference>
<dbReference type="OrthoDB" id="4144896at2"/>
<dbReference type="Proteomes" id="UP000248924">
    <property type="component" value="Unassembled WGS sequence"/>
</dbReference>
<sequence>MAESGPVGGAAVTPGCVRLARWWQREETTSTRYVHQVRRCDEALHGLVVPHPFALTGFIAELARRRGRPLVVRALRTRRGESRAVWCRGARTDHILVSSPRPRLHRDHLVLHGIGHMLLGHVGGPVVAAGLAQVLGAADAARLARQGRRAVYTLDEEWQAEVFATRVQQLAGLRNTHPSAAPEAVLARLSATLERAPCRAR</sequence>